<dbReference type="GeneID" id="93587949"/>
<dbReference type="RefSeq" id="XP_067489408.1">
    <property type="nucleotide sequence ID" value="XM_067634926.1"/>
</dbReference>
<evidence type="ECO:0000256" key="1">
    <source>
        <dbReference type="SAM" id="Phobius"/>
    </source>
</evidence>
<proteinExistence type="predicted"/>
<keyword evidence="1" id="KW-0472">Membrane</keyword>
<organism evidence="2 3">
    <name type="scientific">Arthrobotrys flagrans</name>
    <name type="common">Nematode-trapping fungus</name>
    <name type="synonym">Trichothecium flagrans</name>
    <dbReference type="NCBI Taxonomy" id="97331"/>
    <lineage>
        <taxon>Eukaryota</taxon>
        <taxon>Fungi</taxon>
        <taxon>Dikarya</taxon>
        <taxon>Ascomycota</taxon>
        <taxon>Pezizomycotina</taxon>
        <taxon>Orbiliomycetes</taxon>
        <taxon>Orbiliales</taxon>
        <taxon>Orbiliaceae</taxon>
        <taxon>Arthrobotrys</taxon>
    </lineage>
</organism>
<evidence type="ECO:0000313" key="2">
    <source>
        <dbReference type="EMBL" id="RVD83864.1"/>
    </source>
</evidence>
<dbReference type="Proteomes" id="UP000283090">
    <property type="component" value="Unassembled WGS sequence"/>
</dbReference>
<dbReference type="EMBL" id="SAEB01000007">
    <property type="protein sequence ID" value="RVD83864.1"/>
    <property type="molecule type" value="Genomic_DNA"/>
</dbReference>
<reference evidence="2 3" key="1">
    <citation type="submission" date="2019-01" db="EMBL/GenBank/DDBJ databases">
        <title>Intercellular communication is required for trap formation in the nematode-trapping fungus Duddingtonia flagrans.</title>
        <authorList>
            <person name="Youssar L."/>
            <person name="Wernet V."/>
            <person name="Hensel N."/>
            <person name="Hildebrandt H.-G."/>
            <person name="Fischer R."/>
        </authorList>
    </citation>
    <scope>NUCLEOTIDE SEQUENCE [LARGE SCALE GENOMIC DNA]</scope>
    <source>
        <strain evidence="2 3">CBS H-5679</strain>
    </source>
</reference>
<sequence>MDPVAKITGASAAAGTAVAIGIPFVAPLLPYLVYNVYQLLINRTLTKHLLRAIKLTQFFSRIAPYISSILDPTSTATLSSVIHAYLVDAYNRWMSHSWMWLLGRACKEVAKWGGIPQELFDVVEECMWGGWCLGVQTWQHTPHATRTMIDYGLLAKVQAVTWASAEATATILNEAFGRNSTVMAYGGIMGRLVDDTQ</sequence>
<gene>
    <name evidence="2" type="ORF">DFL_005638</name>
</gene>
<keyword evidence="1" id="KW-0812">Transmembrane</keyword>
<accession>A0A436ZY36</accession>
<dbReference type="VEuPathDB" id="FungiDB:DFL_005638"/>
<feature type="transmembrane region" description="Helical" evidence="1">
    <location>
        <begin position="12"/>
        <end position="34"/>
    </location>
</feature>
<evidence type="ECO:0000313" key="3">
    <source>
        <dbReference type="Proteomes" id="UP000283090"/>
    </source>
</evidence>
<keyword evidence="3" id="KW-1185">Reference proteome</keyword>
<name>A0A436ZY36_ARTFL</name>
<dbReference type="OrthoDB" id="5302120at2759"/>
<comment type="caution">
    <text evidence="2">The sequence shown here is derived from an EMBL/GenBank/DDBJ whole genome shotgun (WGS) entry which is preliminary data.</text>
</comment>
<keyword evidence="1" id="KW-1133">Transmembrane helix</keyword>
<protein>
    <submittedName>
        <fullName evidence="2">Uncharacterized protein</fullName>
    </submittedName>
</protein>
<dbReference type="AlphaFoldDB" id="A0A436ZY36"/>